<keyword evidence="2" id="KW-1003">Cell membrane</keyword>
<feature type="transmembrane region" description="Helical" evidence="7">
    <location>
        <begin position="378"/>
        <end position="407"/>
    </location>
</feature>
<dbReference type="GO" id="GO:0022857">
    <property type="term" value="F:transmembrane transporter activity"/>
    <property type="evidence" value="ECO:0007669"/>
    <property type="project" value="TreeGrafter"/>
</dbReference>
<feature type="transmembrane region" description="Helical" evidence="7">
    <location>
        <begin position="12"/>
        <end position="35"/>
    </location>
</feature>
<reference evidence="9" key="1">
    <citation type="submission" date="2022-06" db="EMBL/GenBank/DDBJ databases">
        <title>Sequencing the genomes of 1000 actinobacteria strains.</title>
        <authorList>
            <person name="Klenk H.-P."/>
        </authorList>
    </citation>
    <scope>NUCLEOTIDE SEQUENCE</scope>
    <source>
        <strain evidence="9">DSM 22016</strain>
    </source>
</reference>
<feature type="transmembrane region" description="Helical" evidence="7">
    <location>
        <begin position="149"/>
        <end position="166"/>
    </location>
</feature>
<keyword evidence="3 7" id="KW-0812">Transmembrane</keyword>
<keyword evidence="10" id="KW-1185">Reference proteome</keyword>
<evidence type="ECO:0000256" key="2">
    <source>
        <dbReference type="ARBA" id="ARBA00022475"/>
    </source>
</evidence>
<evidence type="ECO:0000313" key="9">
    <source>
        <dbReference type="EMBL" id="MCP2371758.1"/>
    </source>
</evidence>
<comment type="subcellular location">
    <subcellularLocation>
        <location evidence="1">Cell membrane</location>
        <topology evidence="1">Multi-pass membrane protein</topology>
    </subcellularLocation>
</comment>
<dbReference type="PANTHER" id="PTHR30572">
    <property type="entry name" value="MEMBRANE COMPONENT OF TRANSPORTER-RELATED"/>
    <property type="match status" value="1"/>
</dbReference>
<dbReference type="OrthoDB" id="9780560at2"/>
<comment type="similarity">
    <text evidence="6">Belongs to the ABC-4 integral membrane protein family.</text>
</comment>
<dbReference type="Pfam" id="PF02687">
    <property type="entry name" value="FtsX"/>
    <property type="match status" value="2"/>
</dbReference>
<accession>A0A9X2H2H5</accession>
<feature type="transmembrane region" description="Helical" evidence="7">
    <location>
        <begin position="331"/>
        <end position="357"/>
    </location>
</feature>
<name>A0A9X2H2H5_9MICO</name>
<feature type="domain" description="ABC3 transporter permease C-terminal" evidence="8">
    <location>
        <begin position="336"/>
        <end position="458"/>
    </location>
</feature>
<evidence type="ECO:0000256" key="6">
    <source>
        <dbReference type="ARBA" id="ARBA00038076"/>
    </source>
</evidence>
<evidence type="ECO:0000256" key="5">
    <source>
        <dbReference type="ARBA" id="ARBA00023136"/>
    </source>
</evidence>
<feature type="transmembrane region" description="Helical" evidence="7">
    <location>
        <begin position="200"/>
        <end position="221"/>
    </location>
</feature>
<protein>
    <submittedName>
        <fullName evidence="9">ABC transport system permease protein</fullName>
    </submittedName>
</protein>
<dbReference type="PANTHER" id="PTHR30572:SF4">
    <property type="entry name" value="ABC TRANSPORTER PERMEASE YTRF"/>
    <property type="match status" value="1"/>
</dbReference>
<proteinExistence type="inferred from homology"/>
<feature type="domain" description="ABC3 transporter permease C-terminal" evidence="8">
    <location>
        <begin position="57"/>
        <end position="172"/>
    </location>
</feature>
<feature type="transmembrane region" description="Helical" evidence="7">
    <location>
        <begin position="227"/>
        <end position="249"/>
    </location>
</feature>
<evidence type="ECO:0000313" key="10">
    <source>
        <dbReference type="Proteomes" id="UP001139722"/>
    </source>
</evidence>
<dbReference type="EMBL" id="JAMZDY010000001">
    <property type="protein sequence ID" value="MCP2371758.1"/>
    <property type="molecule type" value="Genomic_DNA"/>
</dbReference>
<keyword evidence="5 7" id="KW-0472">Membrane</keyword>
<dbReference type="AlphaFoldDB" id="A0A9X2H2H5"/>
<dbReference type="RefSeq" id="WP_156998065.1">
    <property type="nucleotide sequence ID" value="NZ_BAAANU010000003.1"/>
</dbReference>
<feature type="transmembrane region" description="Helical" evidence="7">
    <location>
        <begin position="107"/>
        <end position="129"/>
    </location>
</feature>
<evidence type="ECO:0000256" key="3">
    <source>
        <dbReference type="ARBA" id="ARBA00022692"/>
    </source>
</evidence>
<keyword evidence="4 7" id="KW-1133">Transmembrane helix</keyword>
<gene>
    <name evidence="9" type="ORF">BJ978_002434</name>
</gene>
<dbReference type="Proteomes" id="UP001139722">
    <property type="component" value="Unassembled WGS sequence"/>
</dbReference>
<sequence>MSRLRDQAPTLLVAGLAAAFGVALLQITGILTAIITSQNGFSESATVQLMLGLVAAVFIVIAVYVSAIVTSNTVATVVAGRTRLIALLRLIGASARTQRVAIAREGLLVGAAGSVLGALVGTAAAWGIAEIGMAQGSIPRAEYSLLSPMLLLPVAAVVLTTWLAAWTGSRRVLAVRPAQALGDANEADFDEVSARRGRAVAAWVLAVLGVGLLALGVLVGLVRPEGVLLGLLGGILSFTAVVLAAHRVMPPVLRLVGRMFGERPPARLAAENAVRHPERSARMTIGLVIGVTLVTTFAVTMETYRSMLLDATDDRADLQASIGPVIDATVAVFSTLIGFSAVIAAVGLVNTLSISVMQRTRELGLLRALGFDRTQVRVMVLVEAAALTVAATLTGLALGIAYGWAGAQSMLGSVGAGGTGVGLVAPVIPWPVVGVVVAAAAVLTLAASVAPMRRAVRVAPVRALAID</sequence>
<dbReference type="InterPro" id="IPR003838">
    <property type="entry name" value="ABC3_permease_C"/>
</dbReference>
<feature type="transmembrane region" description="Helical" evidence="7">
    <location>
        <begin position="427"/>
        <end position="447"/>
    </location>
</feature>
<evidence type="ECO:0000256" key="4">
    <source>
        <dbReference type="ARBA" id="ARBA00022989"/>
    </source>
</evidence>
<dbReference type="GO" id="GO:0005886">
    <property type="term" value="C:plasma membrane"/>
    <property type="evidence" value="ECO:0007669"/>
    <property type="project" value="UniProtKB-SubCell"/>
</dbReference>
<feature type="transmembrane region" description="Helical" evidence="7">
    <location>
        <begin position="283"/>
        <end position="301"/>
    </location>
</feature>
<evidence type="ECO:0000256" key="7">
    <source>
        <dbReference type="SAM" id="Phobius"/>
    </source>
</evidence>
<evidence type="ECO:0000259" key="8">
    <source>
        <dbReference type="Pfam" id="PF02687"/>
    </source>
</evidence>
<evidence type="ECO:0000256" key="1">
    <source>
        <dbReference type="ARBA" id="ARBA00004651"/>
    </source>
</evidence>
<comment type="caution">
    <text evidence="9">The sequence shown here is derived from an EMBL/GenBank/DDBJ whole genome shotgun (WGS) entry which is preliminary data.</text>
</comment>
<feature type="transmembrane region" description="Helical" evidence="7">
    <location>
        <begin position="47"/>
        <end position="68"/>
    </location>
</feature>
<organism evidence="9 10">
    <name type="scientific">Agromyces terreus</name>
    <dbReference type="NCBI Taxonomy" id="424795"/>
    <lineage>
        <taxon>Bacteria</taxon>
        <taxon>Bacillati</taxon>
        <taxon>Actinomycetota</taxon>
        <taxon>Actinomycetes</taxon>
        <taxon>Micrococcales</taxon>
        <taxon>Microbacteriaceae</taxon>
        <taxon>Agromyces</taxon>
    </lineage>
</organism>
<dbReference type="InterPro" id="IPR050250">
    <property type="entry name" value="Macrolide_Exporter_MacB"/>
</dbReference>